<feature type="transmembrane region" description="Helical" evidence="1">
    <location>
        <begin position="118"/>
        <end position="136"/>
    </location>
</feature>
<feature type="transmembrane region" description="Helical" evidence="1">
    <location>
        <begin position="12"/>
        <end position="29"/>
    </location>
</feature>
<name>A0A6J4V567_9BACT</name>
<feature type="transmembrane region" description="Helical" evidence="1">
    <location>
        <begin position="164"/>
        <end position="183"/>
    </location>
</feature>
<dbReference type="InterPro" id="IPR025962">
    <property type="entry name" value="SdpI/YhfL"/>
</dbReference>
<dbReference type="PIRSF" id="PIRSF038959">
    <property type="entry name" value="SdpI"/>
    <property type="match status" value="1"/>
</dbReference>
<keyword evidence="1" id="KW-0472">Membrane</keyword>
<keyword evidence="1" id="KW-0812">Transmembrane</keyword>
<proteinExistence type="predicted"/>
<dbReference type="EMBL" id="CADCWN010000134">
    <property type="protein sequence ID" value="CAA9568804.1"/>
    <property type="molecule type" value="Genomic_DNA"/>
</dbReference>
<dbReference type="GO" id="GO:0009636">
    <property type="term" value="P:response to toxic substance"/>
    <property type="evidence" value="ECO:0007669"/>
    <property type="project" value="TreeGrafter"/>
</dbReference>
<dbReference type="InterPro" id="IPR012867">
    <property type="entry name" value="DUF1648"/>
</dbReference>
<sequence>MRRFWQGEWPAWSLLAGMFVAGAVAWSRLPERVPVHWALDGTIERYGGRVEGVLLLPLLSLIIYILLRTLPRFDPGRANYAHFTRPYALIRSATLALLAAIYAVSLLVGLGYPLDMTRIVPVLVGGLLIVIGSVLGKLRPTWFVGICTPWTLSSARSWGKTHRLGGWAFIVAELLMVVGGLLGMPLISVVALAALGVAMLGLCAYSYVIWREDRGATPPTAA</sequence>
<evidence type="ECO:0000313" key="3">
    <source>
        <dbReference type="EMBL" id="CAA9568804.1"/>
    </source>
</evidence>
<dbReference type="Pfam" id="PF13630">
    <property type="entry name" value="SdpI"/>
    <property type="match status" value="1"/>
</dbReference>
<keyword evidence="1" id="KW-1133">Transmembrane helix</keyword>
<feature type="transmembrane region" description="Helical" evidence="1">
    <location>
        <begin position="49"/>
        <end position="67"/>
    </location>
</feature>
<reference evidence="3" key="1">
    <citation type="submission" date="2020-02" db="EMBL/GenBank/DDBJ databases">
        <authorList>
            <person name="Meier V. D."/>
        </authorList>
    </citation>
    <scope>NUCLEOTIDE SEQUENCE</scope>
    <source>
        <strain evidence="3">AVDCRST_MAG18</strain>
    </source>
</reference>
<dbReference type="Pfam" id="PF07853">
    <property type="entry name" value="DUF1648"/>
    <property type="match status" value="1"/>
</dbReference>
<dbReference type="InterPro" id="IPR026272">
    <property type="entry name" value="SdpI"/>
</dbReference>
<dbReference type="PANTHER" id="PTHR37810">
    <property type="entry name" value="IMMUNITY PROTEIN SDPI"/>
    <property type="match status" value="1"/>
</dbReference>
<organism evidence="3">
    <name type="scientific">uncultured Thermomicrobiales bacterium</name>
    <dbReference type="NCBI Taxonomy" id="1645740"/>
    <lineage>
        <taxon>Bacteria</taxon>
        <taxon>Pseudomonadati</taxon>
        <taxon>Thermomicrobiota</taxon>
        <taxon>Thermomicrobia</taxon>
        <taxon>Thermomicrobiales</taxon>
        <taxon>environmental samples</taxon>
    </lineage>
</organism>
<feature type="transmembrane region" description="Helical" evidence="1">
    <location>
        <begin position="189"/>
        <end position="210"/>
    </location>
</feature>
<dbReference type="AlphaFoldDB" id="A0A6J4V567"/>
<gene>
    <name evidence="3" type="ORF">AVDCRST_MAG18-1744</name>
</gene>
<dbReference type="PANTHER" id="PTHR37810:SF5">
    <property type="entry name" value="IMMUNITY PROTEIN SDPI"/>
    <property type="match status" value="1"/>
</dbReference>
<evidence type="ECO:0000256" key="1">
    <source>
        <dbReference type="SAM" id="Phobius"/>
    </source>
</evidence>
<protein>
    <recommendedName>
        <fullName evidence="2">DUF1648 domain-containing protein</fullName>
    </recommendedName>
</protein>
<feature type="domain" description="DUF1648" evidence="2">
    <location>
        <begin position="14"/>
        <end position="60"/>
    </location>
</feature>
<feature type="transmembrane region" description="Helical" evidence="1">
    <location>
        <begin position="88"/>
        <end position="112"/>
    </location>
</feature>
<accession>A0A6J4V567</accession>
<evidence type="ECO:0000259" key="2">
    <source>
        <dbReference type="Pfam" id="PF07853"/>
    </source>
</evidence>